<evidence type="ECO:0000313" key="1">
    <source>
        <dbReference type="EMBL" id="PYE50049.1"/>
    </source>
</evidence>
<accession>A0A2V4VXF5</accession>
<protein>
    <submittedName>
        <fullName evidence="1">Uncharacterized protein</fullName>
    </submittedName>
</protein>
<dbReference type="AlphaFoldDB" id="A0A2V4VXF5"/>
<reference evidence="1 2" key="1">
    <citation type="submission" date="2018-06" db="EMBL/GenBank/DDBJ databases">
        <title>Genomic Encyclopedia of Type Strains, Phase III (KMG-III): the genomes of soil and plant-associated and newly described type strains.</title>
        <authorList>
            <person name="Whitman W."/>
        </authorList>
    </citation>
    <scope>NUCLEOTIDE SEQUENCE [LARGE SCALE GENOMIC DNA]</scope>
    <source>
        <strain evidence="1 2">CECT 7022</strain>
    </source>
</reference>
<evidence type="ECO:0000313" key="2">
    <source>
        <dbReference type="Proteomes" id="UP000247790"/>
    </source>
</evidence>
<sequence length="32" mass="3934">MGNPDNHEMYQELVLDKEWDQYKSKTQKKRHG</sequence>
<dbReference type="Proteomes" id="UP000247790">
    <property type="component" value="Unassembled WGS sequence"/>
</dbReference>
<comment type="caution">
    <text evidence="1">The sequence shown here is derived from an EMBL/GenBank/DDBJ whole genome shotgun (WGS) entry which is preliminary data.</text>
</comment>
<name>A0A2V4VXF5_PAEBA</name>
<gene>
    <name evidence="1" type="ORF">DFQ00_1047</name>
</gene>
<dbReference type="EMBL" id="QJSW01000004">
    <property type="protein sequence ID" value="PYE50049.1"/>
    <property type="molecule type" value="Genomic_DNA"/>
</dbReference>
<organism evidence="1 2">
    <name type="scientific">Paenibacillus barcinonensis</name>
    <dbReference type="NCBI Taxonomy" id="198119"/>
    <lineage>
        <taxon>Bacteria</taxon>
        <taxon>Bacillati</taxon>
        <taxon>Bacillota</taxon>
        <taxon>Bacilli</taxon>
        <taxon>Bacillales</taxon>
        <taxon>Paenibacillaceae</taxon>
        <taxon>Paenibacillus</taxon>
    </lineage>
</organism>
<proteinExistence type="predicted"/>